<dbReference type="AlphaFoldDB" id="A0A4Z2FJT5"/>
<feature type="compositionally biased region" description="Polar residues" evidence="1">
    <location>
        <begin position="204"/>
        <end position="213"/>
    </location>
</feature>
<reference evidence="2 3" key="1">
    <citation type="submission" date="2019-03" db="EMBL/GenBank/DDBJ databases">
        <title>First draft genome of Liparis tanakae, snailfish: a comprehensive survey of snailfish specific genes.</title>
        <authorList>
            <person name="Kim W."/>
            <person name="Song I."/>
            <person name="Jeong J.-H."/>
            <person name="Kim D."/>
            <person name="Kim S."/>
            <person name="Ryu S."/>
            <person name="Song J.Y."/>
            <person name="Lee S.K."/>
        </authorList>
    </citation>
    <scope>NUCLEOTIDE SEQUENCE [LARGE SCALE GENOMIC DNA]</scope>
    <source>
        <tissue evidence="2">Muscle</tissue>
    </source>
</reference>
<gene>
    <name evidence="2" type="ORF">EYF80_048345</name>
</gene>
<feature type="region of interest" description="Disordered" evidence="1">
    <location>
        <begin position="176"/>
        <end position="230"/>
    </location>
</feature>
<protein>
    <submittedName>
        <fullName evidence="2">Uncharacterized protein</fullName>
    </submittedName>
</protein>
<evidence type="ECO:0000256" key="1">
    <source>
        <dbReference type="SAM" id="MobiDB-lite"/>
    </source>
</evidence>
<comment type="caution">
    <text evidence="2">The sequence shown here is derived from an EMBL/GenBank/DDBJ whole genome shotgun (WGS) entry which is preliminary data.</text>
</comment>
<proteinExistence type="predicted"/>
<evidence type="ECO:0000313" key="3">
    <source>
        <dbReference type="Proteomes" id="UP000314294"/>
    </source>
</evidence>
<keyword evidence="3" id="KW-1185">Reference proteome</keyword>
<organism evidence="2 3">
    <name type="scientific">Liparis tanakae</name>
    <name type="common">Tanaka's snailfish</name>
    <dbReference type="NCBI Taxonomy" id="230148"/>
    <lineage>
        <taxon>Eukaryota</taxon>
        <taxon>Metazoa</taxon>
        <taxon>Chordata</taxon>
        <taxon>Craniata</taxon>
        <taxon>Vertebrata</taxon>
        <taxon>Euteleostomi</taxon>
        <taxon>Actinopterygii</taxon>
        <taxon>Neopterygii</taxon>
        <taxon>Teleostei</taxon>
        <taxon>Neoteleostei</taxon>
        <taxon>Acanthomorphata</taxon>
        <taxon>Eupercaria</taxon>
        <taxon>Perciformes</taxon>
        <taxon>Cottioidei</taxon>
        <taxon>Cottales</taxon>
        <taxon>Liparidae</taxon>
        <taxon>Liparis</taxon>
    </lineage>
</organism>
<evidence type="ECO:0000313" key="2">
    <source>
        <dbReference type="EMBL" id="TNN41487.1"/>
    </source>
</evidence>
<accession>A0A4Z2FJT5</accession>
<name>A0A4Z2FJT5_9TELE</name>
<sequence>MVLSCSVDELWTSSWTSGAAAVGRDLRLAPSDTRSRWTAWWASLPALDVLLQRHHHRQVLIHVRLTGRLALPPQRVVHQLQLALPRQDVRVAVVEAQWDLRPGVGAAVAPDHSDLRAAGRKTRRMNQRGDRRDFGSVVLRPLGGELPTFMKRQTGGGSRSCRMREWVLMSVATTSLRPSTSSPSVQMSMDREARSPQVGIRASVSRTGRPKSSVTKRRAPGKKAEAGNRKKSRLSELTGLAFWAFLCAARLTGPGSIMEPGNRWASSALKAADTASFGGVRGGVMKSGVVLGVGGMTSEGWMKKPGAEDALEGTELCMGPTPEAVAAAEVVWCSLASSLAFCSQHRQEGSLETLDWE</sequence>
<dbReference type="EMBL" id="SRLO01001104">
    <property type="protein sequence ID" value="TNN41487.1"/>
    <property type="molecule type" value="Genomic_DNA"/>
</dbReference>
<dbReference type="Proteomes" id="UP000314294">
    <property type="component" value="Unassembled WGS sequence"/>
</dbReference>